<evidence type="ECO:0000259" key="2">
    <source>
        <dbReference type="Pfam" id="PF12146"/>
    </source>
</evidence>
<dbReference type="InterPro" id="IPR029058">
    <property type="entry name" value="AB_hydrolase_fold"/>
</dbReference>
<proteinExistence type="predicted"/>
<name>A0A2N3L8P5_9PROT</name>
<dbReference type="SUPFAM" id="SSF53474">
    <property type="entry name" value="alpha/beta-Hydrolases"/>
    <property type="match status" value="1"/>
</dbReference>
<feature type="domain" description="Serine aminopeptidase S33" evidence="2">
    <location>
        <begin position="65"/>
        <end position="154"/>
    </location>
</feature>
<gene>
    <name evidence="3" type="ORF">COO92_09685</name>
</gene>
<dbReference type="InterPro" id="IPR052382">
    <property type="entry name" value="ABHD10_acyl-thioesterase"/>
</dbReference>
<sequence length="274" mass="30250">MTHDMPKPQLEHPQHLDRRDGLKIAYHHTPGKQSDTQAANSRTLKMPGVMFLGGFMSDMTGTKATHLEEHCIRQGLGYTRFDYGGHGQSSGKFADGTIGQWAADAIAVLDEITTGPQILVGSSMGGWIMLRVALARPERVAGLVGIAAAPDFTEDLMWAQFSDDQKKSIMEDGALIEPTDYGDDPYTITRNLIEDGRDQLVLRKPLEIKCPVRLVQGMKDPDVPWQTALRLTDALVTDDVRIDLIKTGDHRLSEPDQLDVITKHLDEILAKAKG</sequence>
<organism evidence="3 4">
    <name type="scientific">Thalassospira lohafexi</name>
    <dbReference type="NCBI Taxonomy" id="744227"/>
    <lineage>
        <taxon>Bacteria</taxon>
        <taxon>Pseudomonadati</taxon>
        <taxon>Pseudomonadota</taxon>
        <taxon>Alphaproteobacteria</taxon>
        <taxon>Rhodospirillales</taxon>
        <taxon>Thalassospiraceae</taxon>
        <taxon>Thalassospira</taxon>
    </lineage>
</organism>
<keyword evidence="4" id="KW-1185">Reference proteome</keyword>
<dbReference type="Pfam" id="PF12146">
    <property type="entry name" value="Hydrolase_4"/>
    <property type="match status" value="1"/>
</dbReference>
<evidence type="ECO:0000256" key="1">
    <source>
        <dbReference type="ARBA" id="ARBA00022801"/>
    </source>
</evidence>
<comment type="caution">
    <text evidence="3">The sequence shown here is derived from an EMBL/GenBank/DDBJ whole genome shotgun (WGS) entry which is preliminary data.</text>
</comment>
<dbReference type="PANTHER" id="PTHR16138:SF7">
    <property type="entry name" value="PALMITOYL-PROTEIN THIOESTERASE ABHD10, MITOCHONDRIAL"/>
    <property type="match status" value="1"/>
</dbReference>
<dbReference type="EMBL" id="NXGX01000003">
    <property type="protein sequence ID" value="PKR59090.1"/>
    <property type="molecule type" value="Genomic_DNA"/>
</dbReference>
<reference evidence="3 4" key="1">
    <citation type="submission" date="2017-09" db="EMBL/GenBank/DDBJ databases">
        <title>Biodiversity and function of Thalassospira species in the particle-attached aromatic-hydrocarbon-degrading consortia from the surface seawater of the China South Sea.</title>
        <authorList>
            <person name="Dong C."/>
            <person name="Lai Q."/>
            <person name="Shao Z."/>
        </authorList>
    </citation>
    <scope>NUCLEOTIDE SEQUENCE [LARGE SCALE GENOMIC DNA]</scope>
    <source>
        <strain evidence="3 4">139Z-12</strain>
    </source>
</reference>
<dbReference type="PANTHER" id="PTHR16138">
    <property type="entry name" value="MYCOPHENOLIC ACID ACYL-GLUCURONIDE ESTERASE, MITOCHONDRIAL"/>
    <property type="match status" value="1"/>
</dbReference>
<evidence type="ECO:0000313" key="3">
    <source>
        <dbReference type="EMBL" id="PKR59090.1"/>
    </source>
</evidence>
<dbReference type="Proteomes" id="UP000233332">
    <property type="component" value="Unassembled WGS sequence"/>
</dbReference>
<dbReference type="InterPro" id="IPR022742">
    <property type="entry name" value="Hydrolase_4"/>
</dbReference>
<accession>A0A2N3L8P5</accession>
<protein>
    <submittedName>
        <fullName evidence="3">Alpha/beta hydrolase</fullName>
    </submittedName>
</protein>
<dbReference type="GO" id="GO:0016787">
    <property type="term" value="F:hydrolase activity"/>
    <property type="evidence" value="ECO:0007669"/>
    <property type="project" value="UniProtKB-KW"/>
</dbReference>
<keyword evidence="1 3" id="KW-0378">Hydrolase</keyword>
<evidence type="ECO:0000313" key="4">
    <source>
        <dbReference type="Proteomes" id="UP000233332"/>
    </source>
</evidence>
<dbReference type="Gene3D" id="3.40.50.1820">
    <property type="entry name" value="alpha/beta hydrolase"/>
    <property type="match status" value="1"/>
</dbReference>
<dbReference type="AlphaFoldDB" id="A0A2N3L8P5"/>